<dbReference type="EMBL" id="JAAEDH010000028">
    <property type="protein sequence ID" value="MBR0657217.1"/>
    <property type="molecule type" value="Genomic_DNA"/>
</dbReference>
<proteinExistence type="predicted"/>
<gene>
    <name evidence="2" type="ORF">GXW79_19230</name>
</gene>
<dbReference type="InterPro" id="IPR002625">
    <property type="entry name" value="Smr_dom"/>
</dbReference>
<reference evidence="2" key="1">
    <citation type="submission" date="2020-01" db="EMBL/GenBank/DDBJ databases">
        <authorList>
            <person name="Rat A."/>
        </authorList>
    </citation>
    <scope>NUCLEOTIDE SEQUENCE</scope>
    <source>
        <strain evidence="2">LMG 28251</strain>
    </source>
</reference>
<dbReference type="SUPFAM" id="SSF160443">
    <property type="entry name" value="SMR domain-like"/>
    <property type="match status" value="1"/>
</dbReference>
<dbReference type="PANTHER" id="PTHR35562">
    <property type="entry name" value="DNA ENDONUCLEASE SMRA-RELATED"/>
    <property type="match status" value="1"/>
</dbReference>
<evidence type="ECO:0000313" key="2">
    <source>
        <dbReference type="EMBL" id="MBR0657217.1"/>
    </source>
</evidence>
<protein>
    <recommendedName>
        <fullName evidence="1">Smr domain-containing protein</fullName>
    </recommendedName>
</protein>
<dbReference type="PANTHER" id="PTHR35562:SF2">
    <property type="entry name" value="DNA ENDONUCLEASE SMRA-RELATED"/>
    <property type="match status" value="1"/>
</dbReference>
<dbReference type="Proteomes" id="UP001196068">
    <property type="component" value="Unassembled WGS sequence"/>
</dbReference>
<dbReference type="Gene3D" id="3.30.1370.110">
    <property type="match status" value="1"/>
</dbReference>
<comment type="caution">
    <text evidence="2">The sequence shown here is derived from an EMBL/GenBank/DDBJ whole genome shotgun (WGS) entry which is preliminary data.</text>
</comment>
<dbReference type="AlphaFoldDB" id="A0AAF1JZ32"/>
<feature type="domain" description="Smr" evidence="1">
    <location>
        <begin position="96"/>
        <end position="176"/>
    </location>
</feature>
<reference evidence="2" key="2">
    <citation type="journal article" date="2021" name="Syst. Appl. Microbiol.">
        <title>Roseomonas hellenica sp. nov., isolated from roots of wild-growing Alkanna tinctoria.</title>
        <authorList>
            <person name="Rat A."/>
            <person name="Naranjo H.D."/>
            <person name="Lebbe L."/>
            <person name="Cnockaert M."/>
            <person name="Krigas N."/>
            <person name="Grigoriadou K."/>
            <person name="Maloupa E."/>
            <person name="Willems A."/>
        </authorList>
    </citation>
    <scope>NUCLEOTIDE SEQUENCE</scope>
    <source>
        <strain evidence="2">LMG 28251</strain>
    </source>
</reference>
<evidence type="ECO:0000259" key="1">
    <source>
        <dbReference type="PROSITE" id="PS50828"/>
    </source>
</evidence>
<evidence type="ECO:0000313" key="3">
    <source>
        <dbReference type="Proteomes" id="UP001196068"/>
    </source>
</evidence>
<dbReference type="Pfam" id="PF01713">
    <property type="entry name" value="Smr"/>
    <property type="match status" value="1"/>
</dbReference>
<accession>A0AAF1JZ32</accession>
<name>A0AAF1JZ32_9PROT</name>
<dbReference type="PROSITE" id="PS50828">
    <property type="entry name" value="SMR"/>
    <property type="match status" value="1"/>
</dbReference>
<dbReference type="InterPro" id="IPR036063">
    <property type="entry name" value="Smr_dom_sf"/>
</dbReference>
<keyword evidence="3" id="KW-1185">Reference proteome</keyword>
<organism evidence="2 3">
    <name type="scientific">Plastoroseomonas arctica</name>
    <dbReference type="NCBI Taxonomy" id="1509237"/>
    <lineage>
        <taxon>Bacteria</taxon>
        <taxon>Pseudomonadati</taxon>
        <taxon>Pseudomonadota</taxon>
        <taxon>Alphaproteobacteria</taxon>
        <taxon>Acetobacterales</taxon>
        <taxon>Acetobacteraceae</taxon>
        <taxon>Plastoroseomonas</taxon>
    </lineage>
</organism>
<sequence length="180" mass="19232">MSGRLKKRGLSEADRALWANYAAHVAPLRGRARPDVPPVIAADVTPPAPAKAQAAPPPPMRMQHAPVITVGTAPAGLDARRWAALRRGKLRPERTLDLHGQRAQEAHGAVRAFLAAALADGVRCVCVVTGKGDRVEGGVLRREFPHWLNAPDLRPLVLGAAHPHRAGSGAVHLLLRRPRA</sequence>